<dbReference type="Proteomes" id="UP000192739">
    <property type="component" value="Unassembled WGS sequence"/>
</dbReference>
<keyword evidence="2" id="KW-1185">Reference proteome</keyword>
<dbReference type="RefSeq" id="WP_069419632.1">
    <property type="nucleotide sequence ID" value="NZ_CBCRZH010000043.1"/>
</dbReference>
<protein>
    <submittedName>
        <fullName evidence="1">Uncharacterized protein</fullName>
    </submittedName>
</protein>
<dbReference type="STRING" id="28445.BHQ20_13390"/>
<dbReference type="EMBL" id="MVHT01000168">
    <property type="protein sequence ID" value="ORA90507.1"/>
    <property type="molecule type" value="Genomic_DNA"/>
</dbReference>
<organism evidence="1 2">
    <name type="scientific">Mycobacterium intermedium</name>
    <dbReference type="NCBI Taxonomy" id="28445"/>
    <lineage>
        <taxon>Bacteria</taxon>
        <taxon>Bacillati</taxon>
        <taxon>Actinomycetota</taxon>
        <taxon>Actinomycetes</taxon>
        <taxon>Mycobacteriales</taxon>
        <taxon>Mycobacteriaceae</taxon>
        <taxon>Mycobacterium</taxon>
        <taxon>Mycobacterium simiae complex</taxon>
    </lineage>
</organism>
<proteinExistence type="predicted"/>
<reference evidence="1 2" key="1">
    <citation type="submission" date="2017-02" db="EMBL/GenBank/DDBJ databases">
        <title>The new phylogeny of genus Mycobacterium.</title>
        <authorList>
            <person name="Tortoli E."/>
            <person name="Trovato A."/>
            <person name="Cirillo D.M."/>
        </authorList>
    </citation>
    <scope>NUCLEOTIDE SEQUENCE [LARGE SCALE GENOMIC DNA]</scope>
    <source>
        <strain evidence="1 2">DSM 44049</strain>
    </source>
</reference>
<dbReference type="AlphaFoldDB" id="A0A1E3SDU5"/>
<accession>A0A1E3SDU5</accession>
<name>A0A1E3SDU5_MYCIE</name>
<evidence type="ECO:0000313" key="2">
    <source>
        <dbReference type="Proteomes" id="UP000192739"/>
    </source>
</evidence>
<comment type="caution">
    <text evidence="1">The sequence shown here is derived from an EMBL/GenBank/DDBJ whole genome shotgun (WGS) entry which is preliminary data.</text>
</comment>
<evidence type="ECO:0000313" key="1">
    <source>
        <dbReference type="EMBL" id="ORA90507.1"/>
    </source>
</evidence>
<dbReference type="OrthoDB" id="4556179at2"/>
<gene>
    <name evidence="1" type="ORF">BST27_29660</name>
</gene>
<sequence>MTAPDLLPAIIFDPPQVPPNPYGLYSHVRWVQSGDPFRALLHQGVVIRPHNYGGEGAFGVWNAGWCEDPDSIAAEDRKHGTRPDAEELDPFTSETVYAFDHNACGDLSAEEIQATRDRALRNLLRLEQNAAERQLAVRMLADAGTPRATTDIVAALAHIETQFAITATAGFIHASSYWAAHAIRSQLAVRDGDRFVTPLGHTWVFGGGYADELDTVLVATSPIFGWRGETQINESIQHTTNEFIAVAERSVLLGYEKAVAAAEIETPEPAEP</sequence>